<dbReference type="RefSeq" id="WP_038198019.1">
    <property type="nucleotide sequence ID" value="NZ_CAWLXS010000403.1"/>
</dbReference>
<dbReference type="InterPro" id="IPR010982">
    <property type="entry name" value="Lambda_DNA-bd_dom_sf"/>
</dbReference>
<reference evidence="1" key="1">
    <citation type="submission" date="2013-07" db="EMBL/GenBank/DDBJ databases">
        <title>Sub-species coevolution in mutualistic symbiosis.</title>
        <authorList>
            <person name="Murfin K."/>
            <person name="Klassen J."/>
            <person name="Lee M."/>
            <person name="Forst S."/>
            <person name="Stock P."/>
            <person name="Goodrich-Blair H."/>
        </authorList>
    </citation>
    <scope>NUCLEOTIDE SEQUENCE [LARGE SCALE GENOMIC DNA]</scope>
    <source>
        <strain evidence="1">Kraussei Becker Underwood</strain>
    </source>
</reference>
<name>A0A077PYR2_XENBV</name>
<organism evidence="1">
    <name type="scientific">Xenorhabdus bovienii str. kraussei Becker Underwood</name>
    <dbReference type="NCBI Taxonomy" id="1398204"/>
    <lineage>
        <taxon>Bacteria</taxon>
        <taxon>Pseudomonadati</taxon>
        <taxon>Pseudomonadota</taxon>
        <taxon>Gammaproteobacteria</taxon>
        <taxon>Enterobacterales</taxon>
        <taxon>Morganellaceae</taxon>
        <taxon>Xenorhabdus</taxon>
    </lineage>
</organism>
<protein>
    <submittedName>
        <fullName evidence="1">Regulatory protein cro</fullName>
    </submittedName>
</protein>
<dbReference type="Pfam" id="PF14549">
    <property type="entry name" value="P22_Cro"/>
    <property type="match status" value="1"/>
</dbReference>
<dbReference type="GO" id="GO:0003677">
    <property type="term" value="F:DNA binding"/>
    <property type="evidence" value="ECO:0007669"/>
    <property type="project" value="InterPro"/>
</dbReference>
<dbReference type="HOGENOM" id="CLU_194443_3_0_6"/>
<gene>
    <name evidence="1" type="primary">cro</name>
    <name evidence="1" type="ORF">XBKB1_4200006</name>
</gene>
<proteinExistence type="predicted"/>
<evidence type="ECO:0000313" key="1">
    <source>
        <dbReference type="EMBL" id="CDH25846.1"/>
    </source>
</evidence>
<dbReference type="Gene3D" id="1.10.260.40">
    <property type="entry name" value="lambda repressor-like DNA-binding domains"/>
    <property type="match status" value="1"/>
</dbReference>
<dbReference type="Proteomes" id="UP000028493">
    <property type="component" value="Unassembled WGS sequence"/>
</dbReference>
<comment type="caution">
    <text evidence="1">The sequence shown here is derived from an EMBL/GenBank/DDBJ whole genome shotgun (WGS) entry which is preliminary data.</text>
</comment>
<accession>A0A077PYR2</accession>
<sequence>MKKNEVLKHFNTVNSIAKAIGITSSAVSQWREIIPERAALRIEKITDGALKYSAEMYKKNHVSTP</sequence>
<dbReference type="AlphaFoldDB" id="A0A077PYR2"/>
<dbReference type="EMBL" id="CBSZ010000358">
    <property type="protein sequence ID" value="CDH25846.1"/>
    <property type="molecule type" value="Genomic_DNA"/>
</dbReference>
<dbReference type="SUPFAM" id="SSF47413">
    <property type="entry name" value="lambda repressor-like DNA-binding domains"/>
    <property type="match status" value="1"/>
</dbReference>